<dbReference type="GO" id="GO:0051959">
    <property type="term" value="F:dynein light intermediate chain binding"/>
    <property type="evidence" value="ECO:0007669"/>
    <property type="project" value="InterPro"/>
</dbReference>
<feature type="non-terminal residue" evidence="3">
    <location>
        <position position="1"/>
    </location>
</feature>
<proteinExistence type="inferred from homology"/>
<dbReference type="PANTHER" id="PTHR46532:SF4">
    <property type="entry name" value="AAA+ ATPASE DOMAIN-CONTAINING PROTEIN"/>
    <property type="match status" value="1"/>
</dbReference>
<dbReference type="GO" id="GO:0005858">
    <property type="term" value="C:axonemal dynein complex"/>
    <property type="evidence" value="ECO:0007669"/>
    <property type="project" value="TreeGrafter"/>
</dbReference>
<sequence>YNTTERMANLFTKITNQMITNCKHCVTGGETYEVMWDKDPEELAQHLDSCLKLNEAYQQQYRVTKDKLFATPKGKQFEFNKMEIFGKFDLFCRRHEVD</sequence>
<dbReference type="Proteomes" id="UP000486351">
    <property type="component" value="Unassembled WGS sequence"/>
</dbReference>
<reference evidence="3 4" key="1">
    <citation type="submission" date="2018-09" db="EMBL/GenBank/DDBJ databases">
        <title>Genomic investigation of the strawberry pathogen Phytophthora fragariae indicates pathogenicity is determined by transcriptional variation in three key races.</title>
        <authorList>
            <person name="Adams T.M."/>
            <person name="Armitage A.D."/>
            <person name="Sobczyk M.K."/>
            <person name="Bates H.J."/>
            <person name="Dunwell J.M."/>
            <person name="Nellist C.F."/>
            <person name="Harrison R.J."/>
        </authorList>
    </citation>
    <scope>NUCLEOTIDE SEQUENCE [LARGE SCALE GENOMIC DNA]</scope>
    <source>
        <strain evidence="3 4">NOV-77</strain>
    </source>
</reference>
<evidence type="ECO:0000256" key="1">
    <source>
        <dbReference type="ARBA" id="ARBA00008887"/>
    </source>
</evidence>
<evidence type="ECO:0000313" key="3">
    <source>
        <dbReference type="EMBL" id="KAE9270298.1"/>
    </source>
</evidence>
<dbReference type="Pfam" id="PF08385">
    <property type="entry name" value="DHC_N1"/>
    <property type="match status" value="1"/>
</dbReference>
<name>A0A6G0Q517_9STRA</name>
<dbReference type="InterPro" id="IPR026983">
    <property type="entry name" value="DHC"/>
</dbReference>
<dbReference type="InterPro" id="IPR013594">
    <property type="entry name" value="Dynein_heavy_tail"/>
</dbReference>
<comment type="caution">
    <text evidence="3">The sequence shown here is derived from an EMBL/GenBank/DDBJ whole genome shotgun (WGS) entry which is preliminary data.</text>
</comment>
<dbReference type="GO" id="GO:0007018">
    <property type="term" value="P:microtubule-based movement"/>
    <property type="evidence" value="ECO:0007669"/>
    <property type="project" value="InterPro"/>
</dbReference>
<dbReference type="AlphaFoldDB" id="A0A6G0Q517"/>
<evidence type="ECO:0000259" key="2">
    <source>
        <dbReference type="Pfam" id="PF08385"/>
    </source>
</evidence>
<dbReference type="EMBL" id="QXFY01005959">
    <property type="protein sequence ID" value="KAE9270298.1"/>
    <property type="molecule type" value="Genomic_DNA"/>
</dbReference>
<feature type="domain" description="Dynein heavy chain tail" evidence="2">
    <location>
        <begin position="1"/>
        <end position="95"/>
    </location>
</feature>
<evidence type="ECO:0000313" key="4">
    <source>
        <dbReference type="Proteomes" id="UP000486351"/>
    </source>
</evidence>
<dbReference type="PANTHER" id="PTHR46532">
    <property type="entry name" value="MALE FERTILITY FACTOR KL5"/>
    <property type="match status" value="1"/>
</dbReference>
<organism evidence="3 4">
    <name type="scientific">Phytophthora fragariae</name>
    <dbReference type="NCBI Taxonomy" id="53985"/>
    <lineage>
        <taxon>Eukaryota</taxon>
        <taxon>Sar</taxon>
        <taxon>Stramenopiles</taxon>
        <taxon>Oomycota</taxon>
        <taxon>Peronosporomycetes</taxon>
        <taxon>Peronosporales</taxon>
        <taxon>Peronosporaceae</taxon>
        <taxon>Phytophthora</taxon>
    </lineage>
</organism>
<protein>
    <recommendedName>
        <fullName evidence="2">Dynein heavy chain tail domain-containing protein</fullName>
    </recommendedName>
</protein>
<accession>A0A6G0Q517</accession>
<dbReference type="GO" id="GO:0045505">
    <property type="term" value="F:dynein intermediate chain binding"/>
    <property type="evidence" value="ECO:0007669"/>
    <property type="project" value="InterPro"/>
</dbReference>
<gene>
    <name evidence="3" type="ORF">PF008_g30649</name>
</gene>
<comment type="similarity">
    <text evidence="1">Belongs to the dynein heavy chain family.</text>
</comment>